<feature type="domain" description="Kinesin motor" evidence="9">
    <location>
        <begin position="5"/>
        <end position="345"/>
    </location>
</feature>
<keyword evidence="5" id="KW-0206">Cytoskeleton</keyword>
<dbReference type="KEGG" id="mcal:110283705"/>
<dbReference type="GO" id="GO:0007018">
    <property type="term" value="P:microtubule-based movement"/>
    <property type="evidence" value="ECO:0007669"/>
    <property type="project" value="InterPro"/>
</dbReference>
<reference evidence="11" key="1">
    <citation type="submission" date="2025-08" db="UniProtKB">
        <authorList>
            <consortium name="RefSeq"/>
        </authorList>
    </citation>
    <scope>IDENTIFICATION</scope>
</reference>
<keyword evidence="6 7" id="KW-0505">Motor protein</keyword>
<evidence type="ECO:0000256" key="1">
    <source>
        <dbReference type="ARBA" id="ARBA00004245"/>
    </source>
</evidence>
<dbReference type="InterPro" id="IPR027417">
    <property type="entry name" value="P-loop_NTPase"/>
</dbReference>
<sequence length="802" mass="90734">MVKQTIQIFARVKPTVRKQQQGIYSIDEDEKLTHSLEIVLPRDLADGFVNNKRESYKFKFQRIFDQEAKQEIIFEIIAKPVAESTLAGYNGTIFAYGQTGSGKTFTITGGAERYSDRGIIPRTLSYIFEQLQKDSSKIYTTHISYLEIYNECGYDLLDPRHEASKLEDLPKVTILEDPDQNIHLKNLSLHQATTEEEALNLLFLGDTNRMIAETPMNQASTRSHCIFTVHLSSKEPGSATVRHAKLHLVDLAGSERVSKTGVGGLLLTEAKYINLSLHYLEQVIIALSEKHRTHIPYRNSMMTSVLRDSLGGNCMTTMIATLSLEKRNIDESISTCRFAQRVALIKNEAILNEEIDPRLMIVRLQKEIEDLKAELAMATGEQRTEALTEAELLQLEKLIASYLEDQDPESRLEVGADMRKIHHCFHHFKKLLNDKKTLENTVSSESTRQACQEPLRDEEYTKLLGLLKQRDNEINILVNMLKKEKKKTQDALQNSSLEKSDTRPPQNSPFIAGSPAVPRTPFSSALSHAQDLSICKHRSSLLHKKTGMREEMSLGRQEAFEIFKRDHADSVTIEDNKQVLKQRFSEAKALGESINEARSKIGQLKDAINQRHLQQVALGISENTVPASMPDPQEEKLRAQLEEEKGRYKTAFMHLKALKVEIEHLQLLMDKAKVKLQKEFEAWWAEEATSLQVNSPATNLQDAVKPFPQQDQTQLLSKKSSQDLEVENEAGRLEVCDRNARRILPSPCSNQQSQEPSGSRVLVQDRPLSSIPLTGDSQTDSDILAFIKARQSILQKKCLGSN</sequence>
<dbReference type="InterPro" id="IPR027640">
    <property type="entry name" value="Kinesin-like_fam"/>
</dbReference>
<dbReference type="GO" id="GO:0008017">
    <property type="term" value="F:microtubule binding"/>
    <property type="evidence" value="ECO:0007669"/>
    <property type="project" value="InterPro"/>
</dbReference>
<organism evidence="10 11">
    <name type="scientific">Mus caroli</name>
    <name type="common">Ryukyu mouse</name>
    <name type="synonym">Ricefield mouse</name>
    <dbReference type="NCBI Taxonomy" id="10089"/>
    <lineage>
        <taxon>Eukaryota</taxon>
        <taxon>Metazoa</taxon>
        <taxon>Chordata</taxon>
        <taxon>Craniata</taxon>
        <taxon>Vertebrata</taxon>
        <taxon>Euteleostomi</taxon>
        <taxon>Mammalia</taxon>
        <taxon>Eutheria</taxon>
        <taxon>Euarchontoglires</taxon>
        <taxon>Glires</taxon>
        <taxon>Rodentia</taxon>
        <taxon>Myomorpha</taxon>
        <taxon>Muroidea</taxon>
        <taxon>Muridae</taxon>
        <taxon>Murinae</taxon>
        <taxon>Mus</taxon>
        <taxon>Mus</taxon>
    </lineage>
</organism>
<evidence type="ECO:0000313" key="11">
    <source>
        <dbReference type="RefSeq" id="XP_021004802.1"/>
    </source>
</evidence>
<dbReference type="RefSeq" id="XP_021004802.1">
    <property type="nucleotide sequence ID" value="XM_021149143.2"/>
</dbReference>
<dbReference type="CDD" id="cd01375">
    <property type="entry name" value="KISc_KIF9_like"/>
    <property type="match status" value="1"/>
</dbReference>
<gene>
    <name evidence="11" type="primary">Kif6</name>
</gene>
<dbReference type="PROSITE" id="PS00411">
    <property type="entry name" value="KINESIN_MOTOR_1"/>
    <property type="match status" value="1"/>
</dbReference>
<feature type="binding site" evidence="6">
    <location>
        <begin position="97"/>
        <end position="104"/>
    </location>
    <ligand>
        <name>ATP</name>
        <dbReference type="ChEBI" id="CHEBI:30616"/>
    </ligand>
</feature>
<keyword evidence="7" id="KW-0493">Microtubule</keyword>
<keyword evidence="10" id="KW-1185">Reference proteome</keyword>
<dbReference type="AlphaFoldDB" id="A0A6P5NQB0"/>
<dbReference type="Pfam" id="PF00225">
    <property type="entry name" value="Kinesin"/>
    <property type="match status" value="1"/>
</dbReference>
<comment type="subcellular location">
    <subcellularLocation>
        <location evidence="1">Cytoplasm</location>
        <location evidence="1">Cytoskeleton</location>
    </subcellularLocation>
</comment>
<dbReference type="PROSITE" id="PS50067">
    <property type="entry name" value="KINESIN_MOTOR_2"/>
    <property type="match status" value="1"/>
</dbReference>
<dbReference type="FunFam" id="3.40.850.10:FF:000039">
    <property type="entry name" value="Kinesin-like protein"/>
    <property type="match status" value="1"/>
</dbReference>
<keyword evidence="3 6" id="KW-0547">Nucleotide-binding</keyword>
<evidence type="ECO:0000256" key="4">
    <source>
        <dbReference type="ARBA" id="ARBA00022840"/>
    </source>
</evidence>
<feature type="compositionally biased region" description="Polar residues" evidence="8">
    <location>
        <begin position="490"/>
        <end position="509"/>
    </location>
</feature>
<dbReference type="GO" id="GO:0005874">
    <property type="term" value="C:microtubule"/>
    <property type="evidence" value="ECO:0007669"/>
    <property type="project" value="UniProtKB-KW"/>
</dbReference>
<name>A0A6P5NQB0_MUSCR</name>
<keyword evidence="2" id="KW-0963">Cytoplasm</keyword>
<dbReference type="Pfam" id="PF23735">
    <property type="entry name" value="KIF9"/>
    <property type="match status" value="1"/>
</dbReference>
<dbReference type="PANTHER" id="PTHR47968:SF67">
    <property type="entry name" value="KINESIN MOTOR DOMAIN-CONTAINING PROTEIN"/>
    <property type="match status" value="1"/>
</dbReference>
<evidence type="ECO:0000313" key="10">
    <source>
        <dbReference type="Proteomes" id="UP000515126"/>
    </source>
</evidence>
<accession>A0A6P5NQB0</accession>
<dbReference type="Gene3D" id="3.40.850.10">
    <property type="entry name" value="Kinesin motor domain"/>
    <property type="match status" value="1"/>
</dbReference>
<protein>
    <recommendedName>
        <fullName evidence="7">Kinesin-like protein</fullName>
    </recommendedName>
</protein>
<dbReference type="SUPFAM" id="SSF52540">
    <property type="entry name" value="P-loop containing nucleoside triphosphate hydrolases"/>
    <property type="match status" value="1"/>
</dbReference>
<dbReference type="PANTHER" id="PTHR47968">
    <property type="entry name" value="CENTROMERE PROTEIN E"/>
    <property type="match status" value="1"/>
</dbReference>
<dbReference type="InterPro" id="IPR001752">
    <property type="entry name" value="Kinesin_motor_dom"/>
</dbReference>
<dbReference type="InterPro" id="IPR019821">
    <property type="entry name" value="Kinesin_motor_CS"/>
</dbReference>
<keyword evidence="4 6" id="KW-0067">ATP-binding</keyword>
<evidence type="ECO:0000256" key="8">
    <source>
        <dbReference type="SAM" id="MobiDB-lite"/>
    </source>
</evidence>
<dbReference type="Proteomes" id="UP000515126">
    <property type="component" value="Chromosome 17"/>
</dbReference>
<comment type="similarity">
    <text evidence="6 7">Belongs to the TRAFAC class myosin-kinesin ATPase superfamily. Kinesin family.</text>
</comment>
<dbReference type="GO" id="GO:0003777">
    <property type="term" value="F:microtubule motor activity"/>
    <property type="evidence" value="ECO:0007669"/>
    <property type="project" value="InterPro"/>
</dbReference>
<dbReference type="GeneID" id="110283705"/>
<dbReference type="InterPro" id="IPR056524">
    <property type="entry name" value="KIF6/9_C"/>
</dbReference>
<dbReference type="PRINTS" id="PR00380">
    <property type="entry name" value="KINESINHEAVY"/>
</dbReference>
<dbReference type="InterPro" id="IPR036961">
    <property type="entry name" value="Kinesin_motor_dom_sf"/>
</dbReference>
<evidence type="ECO:0000256" key="6">
    <source>
        <dbReference type="PROSITE-ProRule" id="PRU00283"/>
    </source>
</evidence>
<dbReference type="SMART" id="SM00129">
    <property type="entry name" value="KISc"/>
    <property type="match status" value="1"/>
</dbReference>
<dbReference type="CTD" id="221458"/>
<evidence type="ECO:0000256" key="2">
    <source>
        <dbReference type="ARBA" id="ARBA00022490"/>
    </source>
</evidence>
<evidence type="ECO:0000256" key="7">
    <source>
        <dbReference type="RuleBase" id="RU000394"/>
    </source>
</evidence>
<evidence type="ECO:0000256" key="3">
    <source>
        <dbReference type="ARBA" id="ARBA00022741"/>
    </source>
</evidence>
<proteinExistence type="inferred from homology"/>
<feature type="region of interest" description="Disordered" evidence="8">
    <location>
        <begin position="487"/>
        <end position="522"/>
    </location>
</feature>
<evidence type="ECO:0000256" key="5">
    <source>
        <dbReference type="ARBA" id="ARBA00023212"/>
    </source>
</evidence>
<dbReference type="GO" id="GO:0005524">
    <property type="term" value="F:ATP binding"/>
    <property type="evidence" value="ECO:0007669"/>
    <property type="project" value="UniProtKB-UniRule"/>
</dbReference>
<evidence type="ECO:0000259" key="9">
    <source>
        <dbReference type="PROSITE" id="PS50067"/>
    </source>
</evidence>